<dbReference type="AlphaFoldDB" id="A0A7X8TIX6"/>
<keyword evidence="2" id="KW-0378">Hydrolase</keyword>
<dbReference type="InterPro" id="IPR000073">
    <property type="entry name" value="AB_hydrolase_1"/>
</dbReference>
<dbReference type="EMBL" id="JABAHY010000002">
    <property type="protein sequence ID" value="NLS09167.1"/>
    <property type="molecule type" value="Genomic_DNA"/>
</dbReference>
<name>A0A7X8TIX6_9MICC</name>
<evidence type="ECO:0000259" key="1">
    <source>
        <dbReference type="Pfam" id="PF00561"/>
    </source>
</evidence>
<gene>
    <name evidence="2" type="ORF">HGQ17_03935</name>
</gene>
<dbReference type="GO" id="GO:0047372">
    <property type="term" value="F:monoacylglycerol lipase activity"/>
    <property type="evidence" value="ECO:0007669"/>
    <property type="project" value="TreeGrafter"/>
</dbReference>
<accession>A0A7X8TIX6</accession>
<reference evidence="2 3" key="1">
    <citation type="submission" date="2020-04" db="EMBL/GenBank/DDBJ databases">
        <title>Nesterenkonia sp. nov., isolated from marine sediment.</title>
        <authorList>
            <person name="Zhang G."/>
        </authorList>
    </citation>
    <scope>NUCLEOTIDE SEQUENCE [LARGE SCALE GENOMIC DNA]</scope>
    <source>
        <strain evidence="2 3">MY13</strain>
    </source>
</reference>
<dbReference type="InterPro" id="IPR029058">
    <property type="entry name" value="AB_hydrolase_fold"/>
</dbReference>
<evidence type="ECO:0000313" key="2">
    <source>
        <dbReference type="EMBL" id="NLS09167.1"/>
    </source>
</evidence>
<dbReference type="Gene3D" id="3.40.50.1820">
    <property type="entry name" value="alpha/beta hydrolase"/>
    <property type="match status" value="1"/>
</dbReference>
<organism evidence="2 3">
    <name type="scientific">Nesterenkonia sedimenti</name>
    <dbReference type="NCBI Taxonomy" id="1463632"/>
    <lineage>
        <taxon>Bacteria</taxon>
        <taxon>Bacillati</taxon>
        <taxon>Actinomycetota</taxon>
        <taxon>Actinomycetes</taxon>
        <taxon>Micrococcales</taxon>
        <taxon>Micrococcaceae</taxon>
        <taxon>Nesterenkonia</taxon>
    </lineage>
</organism>
<dbReference type="PANTHER" id="PTHR43798:SF33">
    <property type="entry name" value="HYDROLASE, PUTATIVE (AFU_ORTHOLOGUE AFUA_2G14860)-RELATED"/>
    <property type="match status" value="1"/>
</dbReference>
<dbReference type="Pfam" id="PF00561">
    <property type="entry name" value="Abhydrolase_1"/>
    <property type="match status" value="1"/>
</dbReference>
<sequence length="200" mass="21769">MSVQEHPIDDDAEQARWLHQVLKQLPADQIHLMGVSIGGWTAANLARHQPETIRALTLVDPVFVFDNIPPKTILRSIPTSVPLMPQSWRDSFNSYIANGAPAGDSPEARMLEVGQRTFKLRLPAPHRISEAQLRDLTMPVLAVIAEHSVMLDPQAASDVAGRALPQGRVRIYPGASHVVNAGAPATIADDVGSFLRPLMS</sequence>
<feature type="domain" description="AB hydrolase-1" evidence="1">
    <location>
        <begin position="12"/>
        <end position="82"/>
    </location>
</feature>
<keyword evidence="3" id="KW-1185">Reference proteome</keyword>
<dbReference type="SUPFAM" id="SSF53474">
    <property type="entry name" value="alpha/beta-Hydrolases"/>
    <property type="match status" value="1"/>
</dbReference>
<evidence type="ECO:0000313" key="3">
    <source>
        <dbReference type="Proteomes" id="UP000523139"/>
    </source>
</evidence>
<proteinExistence type="predicted"/>
<dbReference type="InterPro" id="IPR050266">
    <property type="entry name" value="AB_hydrolase_sf"/>
</dbReference>
<dbReference type="GO" id="GO:0046464">
    <property type="term" value="P:acylglycerol catabolic process"/>
    <property type="evidence" value="ECO:0007669"/>
    <property type="project" value="TreeGrafter"/>
</dbReference>
<protein>
    <submittedName>
        <fullName evidence="2">Alpha/beta hydrolase</fullName>
    </submittedName>
</protein>
<comment type="caution">
    <text evidence="2">The sequence shown here is derived from an EMBL/GenBank/DDBJ whole genome shotgun (WGS) entry which is preliminary data.</text>
</comment>
<dbReference type="Proteomes" id="UP000523139">
    <property type="component" value="Unassembled WGS sequence"/>
</dbReference>
<dbReference type="PANTHER" id="PTHR43798">
    <property type="entry name" value="MONOACYLGLYCEROL LIPASE"/>
    <property type="match status" value="1"/>
</dbReference>
<dbReference type="GO" id="GO:0016020">
    <property type="term" value="C:membrane"/>
    <property type="evidence" value="ECO:0007669"/>
    <property type="project" value="TreeGrafter"/>
</dbReference>